<feature type="domain" description="Ribosomal RNA large subunit methyltransferase K/L-like methyltransferase" evidence="3">
    <location>
        <begin position="185"/>
        <end position="316"/>
    </location>
</feature>
<dbReference type="GO" id="GO:0008168">
    <property type="term" value="F:methyltransferase activity"/>
    <property type="evidence" value="ECO:0007669"/>
    <property type="project" value="UniProtKB-KW"/>
</dbReference>
<dbReference type="InterPro" id="IPR029063">
    <property type="entry name" value="SAM-dependent_MTases_sf"/>
</dbReference>
<dbReference type="GO" id="GO:0043527">
    <property type="term" value="C:tRNA methyltransferase complex"/>
    <property type="evidence" value="ECO:0007669"/>
    <property type="project" value="UniProtKB-ARBA"/>
</dbReference>
<dbReference type="GO" id="GO:0032259">
    <property type="term" value="P:methylation"/>
    <property type="evidence" value="ECO:0007669"/>
    <property type="project" value="UniProtKB-KW"/>
</dbReference>
<dbReference type="PANTHER" id="PTHR13370:SF3">
    <property type="entry name" value="TRNA (GUANINE(10)-N2)-METHYLTRANSFERASE HOMOLOG"/>
    <property type="match status" value="1"/>
</dbReference>
<dbReference type="GO" id="GO:0005737">
    <property type="term" value="C:cytoplasm"/>
    <property type="evidence" value="ECO:0007669"/>
    <property type="project" value="TreeGrafter"/>
</dbReference>
<accession>A0A086J291</accession>
<reference evidence="4 5" key="1">
    <citation type="journal article" date="2014" name="Genome Announc.">
        <title>Genome Sequence of the Microsporidian Species Nematocida sp1 Strain ERTm6 (ATCC PRA-372).</title>
        <authorList>
            <person name="Bakowski M.A."/>
            <person name="Priest M."/>
            <person name="Young S."/>
            <person name="Cuomo C.A."/>
            <person name="Troemel E.R."/>
        </authorList>
    </citation>
    <scope>NUCLEOTIDE SEQUENCE [LARGE SCALE GENOMIC DNA]</scope>
    <source>
        <strain evidence="4 5">ERTm6</strain>
    </source>
</reference>
<dbReference type="PANTHER" id="PTHR13370">
    <property type="entry name" value="RNA METHYLASE-RELATED"/>
    <property type="match status" value="1"/>
</dbReference>
<evidence type="ECO:0000259" key="3">
    <source>
        <dbReference type="Pfam" id="PF01170"/>
    </source>
</evidence>
<dbReference type="Proteomes" id="UP000054524">
    <property type="component" value="Unassembled WGS sequence"/>
</dbReference>
<dbReference type="HOGENOM" id="CLU_692783_0_0_1"/>
<keyword evidence="1" id="KW-0489">Methyltransferase</keyword>
<dbReference type="GO" id="GO:0003676">
    <property type="term" value="F:nucleic acid binding"/>
    <property type="evidence" value="ECO:0007669"/>
    <property type="project" value="InterPro"/>
</dbReference>
<dbReference type="PROSITE" id="PS00092">
    <property type="entry name" value="N6_MTASE"/>
    <property type="match status" value="1"/>
</dbReference>
<dbReference type="Pfam" id="PF01170">
    <property type="entry name" value="UPF0020"/>
    <property type="match status" value="1"/>
</dbReference>
<proteinExistence type="predicted"/>
<sequence>MKEENKQTFVLLHVDRYNSFIQPELKSLLDSAQGKYLIHKTSIEREIKYSIVTACPSTIEHVLEKSMLISEAITMLNYDLLEKRNNDTNESTNMNIIEKLNRSLNADVIANINSKIEGNYKIDCICSSKPQAIEYLIKKICVNYRVDLNNPASTISVIEDDEYCMVGMLYKKSNRKELLKYSVKNRKFIGNTSMDNEISFIICNMAGVSEKTILWDCFAGSGSILLSGALCGAMVAGTDINDKQFRGREVAHTNSRIKTQLPNTNIYSNFDMYNIIDKVMMIGVHDIFSECLFKENTVDVILCDPPYGERETIKKKTTEANEYVEGNDKYLIPSVPFFGRVIEIGRSVLKSKGRIGIFMPHTTGTTPKLREIKGFTQVAQAEQYLNSLYSRTFFLLEINK</sequence>
<evidence type="ECO:0000313" key="5">
    <source>
        <dbReference type="Proteomes" id="UP000054524"/>
    </source>
</evidence>
<dbReference type="AlphaFoldDB" id="A0A086J291"/>
<dbReference type="InterPro" id="IPR000241">
    <property type="entry name" value="RlmKL-like_Mtase"/>
</dbReference>
<dbReference type="RefSeq" id="XP_052904814.1">
    <property type="nucleotide sequence ID" value="XM_053049009.1"/>
</dbReference>
<keyword evidence="2" id="KW-0808">Transferase</keyword>
<dbReference type="GeneID" id="77676351"/>
<protein>
    <recommendedName>
        <fullName evidence="3">Ribosomal RNA large subunit methyltransferase K/L-like methyltransferase domain-containing protein</fullName>
    </recommendedName>
</protein>
<organism evidence="4 5">
    <name type="scientific">Nematocida ausubeli (strain ATCC PRA-371 / ERTm2)</name>
    <name type="common">Nematode killer fungus</name>
    <dbReference type="NCBI Taxonomy" id="1913371"/>
    <lineage>
        <taxon>Eukaryota</taxon>
        <taxon>Fungi</taxon>
        <taxon>Fungi incertae sedis</taxon>
        <taxon>Microsporidia</taxon>
        <taxon>Nematocida</taxon>
    </lineage>
</organism>
<comment type="caution">
    <text evidence="4">The sequence shown here is derived from an EMBL/GenBank/DDBJ whole genome shotgun (WGS) entry which is preliminary data.</text>
</comment>
<dbReference type="PIRSF" id="PIRSF017259">
    <property type="entry name" value="tRNA_mtfrase_TRM11"/>
    <property type="match status" value="1"/>
</dbReference>
<evidence type="ECO:0000313" key="4">
    <source>
        <dbReference type="EMBL" id="KFG26259.1"/>
    </source>
</evidence>
<evidence type="ECO:0000256" key="2">
    <source>
        <dbReference type="ARBA" id="ARBA00022679"/>
    </source>
</evidence>
<dbReference type="InterPro" id="IPR002052">
    <property type="entry name" value="DNA_methylase_N6_adenine_CS"/>
</dbReference>
<name>A0A086J291_NEMA1</name>
<keyword evidence="5" id="KW-1185">Reference proteome</keyword>
<dbReference type="Gene3D" id="3.40.50.150">
    <property type="entry name" value="Vaccinia Virus protein VP39"/>
    <property type="match status" value="1"/>
</dbReference>
<dbReference type="EMBL" id="AKIJ01000003">
    <property type="protein sequence ID" value="KFG26259.1"/>
    <property type="molecule type" value="Genomic_DNA"/>
</dbReference>
<gene>
    <name evidence="4" type="ORF">NESG_01378</name>
</gene>
<dbReference type="SUPFAM" id="SSF53335">
    <property type="entry name" value="S-adenosyl-L-methionine-dependent methyltransferases"/>
    <property type="match status" value="1"/>
</dbReference>
<evidence type="ECO:0000256" key="1">
    <source>
        <dbReference type="ARBA" id="ARBA00022603"/>
    </source>
</evidence>